<sequence>MNFRQEKNTKILRRVTNRTGNKRPVPFDCLVKVSSDKSKSRKKKNSDKLQYDASLNFPMGIENSKLTLKSGIYFLNDKFNDELASGETKNFIKHEGDANREENGIFVWNPSRKRILPILGVVMAFGKLSKLKDKILIFKRKRRLKRRNSKLIN</sequence>
<dbReference type="Proteomes" id="UP001372834">
    <property type="component" value="Unassembled WGS sequence"/>
</dbReference>
<accession>A0AAN8SBS6</accession>
<reference evidence="1 2" key="1">
    <citation type="submission" date="2023-10" db="EMBL/GenBank/DDBJ databases">
        <title>Genomes of two closely related lineages of the louse Polyplax serrata with different host specificities.</title>
        <authorList>
            <person name="Martinu J."/>
            <person name="Tarabai H."/>
            <person name="Stefka J."/>
            <person name="Hypsa V."/>
        </authorList>
    </citation>
    <scope>NUCLEOTIDE SEQUENCE [LARGE SCALE GENOMIC DNA]</scope>
    <source>
        <strain evidence="1">HR10_N</strain>
    </source>
</reference>
<proteinExistence type="predicted"/>
<comment type="caution">
    <text evidence="1">The sequence shown here is derived from an EMBL/GenBank/DDBJ whole genome shotgun (WGS) entry which is preliminary data.</text>
</comment>
<organism evidence="1 2">
    <name type="scientific">Polyplax serrata</name>
    <name type="common">Common mouse louse</name>
    <dbReference type="NCBI Taxonomy" id="468196"/>
    <lineage>
        <taxon>Eukaryota</taxon>
        <taxon>Metazoa</taxon>
        <taxon>Ecdysozoa</taxon>
        <taxon>Arthropoda</taxon>
        <taxon>Hexapoda</taxon>
        <taxon>Insecta</taxon>
        <taxon>Pterygota</taxon>
        <taxon>Neoptera</taxon>
        <taxon>Paraneoptera</taxon>
        <taxon>Psocodea</taxon>
        <taxon>Troctomorpha</taxon>
        <taxon>Phthiraptera</taxon>
        <taxon>Anoplura</taxon>
        <taxon>Polyplacidae</taxon>
        <taxon>Polyplax</taxon>
    </lineage>
</organism>
<dbReference type="AlphaFoldDB" id="A0AAN8SBS6"/>
<name>A0AAN8SBS6_POLSC</name>
<evidence type="ECO:0000313" key="2">
    <source>
        <dbReference type="Proteomes" id="UP001372834"/>
    </source>
</evidence>
<dbReference type="EMBL" id="JAWJWE010000002">
    <property type="protein sequence ID" value="KAK6643086.1"/>
    <property type="molecule type" value="Genomic_DNA"/>
</dbReference>
<evidence type="ECO:0000313" key="1">
    <source>
        <dbReference type="EMBL" id="KAK6643086.1"/>
    </source>
</evidence>
<protein>
    <submittedName>
        <fullName evidence="1">Uncharacterized protein</fullName>
    </submittedName>
</protein>
<gene>
    <name evidence="1" type="ORF">RUM43_004589</name>
</gene>